<dbReference type="InterPro" id="IPR001478">
    <property type="entry name" value="PDZ"/>
</dbReference>
<feature type="signal peptide" evidence="1">
    <location>
        <begin position="1"/>
        <end position="23"/>
    </location>
</feature>
<dbReference type="SUPFAM" id="SSF50156">
    <property type="entry name" value="PDZ domain-like"/>
    <property type="match status" value="1"/>
</dbReference>
<name>C9RNN3_FIBSS</name>
<dbReference type="InterPro" id="IPR005151">
    <property type="entry name" value="Tail-specific_protease"/>
</dbReference>
<dbReference type="PROSITE" id="PS51257">
    <property type="entry name" value="PROKAR_LIPOPROTEIN"/>
    <property type="match status" value="1"/>
</dbReference>
<protein>
    <submittedName>
        <fullName evidence="4">Carboxyl-terminal protease family protein</fullName>
    </submittedName>
    <submittedName>
        <fullName evidence="3">Peptidase S41</fullName>
    </submittedName>
</protein>
<dbReference type="GO" id="GO:0007165">
    <property type="term" value="P:signal transduction"/>
    <property type="evidence" value="ECO:0007669"/>
    <property type="project" value="TreeGrafter"/>
</dbReference>
<reference evidence="5" key="2">
    <citation type="submission" date="2010-08" db="EMBL/GenBank/DDBJ databases">
        <title>Complete sequence of Fibrobacter succinogenes subsp. succinogenes S85.</title>
        <authorList>
            <person name="Durkin A.S."/>
            <person name="Nelson K.E."/>
            <person name="Morrison M."/>
            <person name="Forsberg C.W."/>
            <person name="Wilson D.B."/>
            <person name="Russell J.B."/>
            <person name="Cann I.K.O."/>
            <person name="Mackie R.I."/>
            <person name="White B.A."/>
        </authorList>
    </citation>
    <scope>NUCLEOTIDE SEQUENCE [LARGE SCALE GENOMIC DNA]</scope>
    <source>
        <strain evidence="5">ATCC 19169 / S85</strain>
    </source>
</reference>
<gene>
    <name evidence="3" type="ordered locus">Fisuc_0870</name>
    <name evidence="4" type="ordered locus">FSU_1316</name>
</gene>
<dbReference type="GO" id="GO:0008236">
    <property type="term" value="F:serine-type peptidase activity"/>
    <property type="evidence" value="ECO:0007669"/>
    <property type="project" value="InterPro"/>
</dbReference>
<evidence type="ECO:0000259" key="2">
    <source>
        <dbReference type="PROSITE" id="PS50106"/>
    </source>
</evidence>
<dbReference type="PANTHER" id="PTHR32060">
    <property type="entry name" value="TAIL-SPECIFIC PROTEASE"/>
    <property type="match status" value="1"/>
</dbReference>
<organism evidence="4 5">
    <name type="scientific">Fibrobacter succinogenes (strain ATCC 19169 / S85)</name>
    <dbReference type="NCBI Taxonomy" id="59374"/>
    <lineage>
        <taxon>Bacteria</taxon>
        <taxon>Pseudomonadati</taxon>
        <taxon>Fibrobacterota</taxon>
        <taxon>Fibrobacteria</taxon>
        <taxon>Fibrobacterales</taxon>
        <taxon>Fibrobacteraceae</taxon>
        <taxon>Fibrobacter</taxon>
    </lineage>
</organism>
<evidence type="ECO:0000313" key="6">
    <source>
        <dbReference type="Proteomes" id="UP000001497"/>
    </source>
</evidence>
<feature type="domain" description="PDZ" evidence="2">
    <location>
        <begin position="130"/>
        <end position="176"/>
    </location>
</feature>
<dbReference type="HOGENOM" id="CLU_600970_0_0_0"/>
<sequence length="455" mass="50966">MGRRQFCSISFLTIAILSIGLSACSSDDDSVSAWTGLTPTAFGMTKEFVYNYNSLYYLYIDKDKYLDSPESYIGKVNTQFLVDEGYPWDFHDIYYMYALMNDPFTNYMDPTRALTYISSWMSSEELMGAGFELDSLKMPDKYIIGQIDRNSPADKAGLKVGDEITEIEGVSLTNETVFKRLTVAERGDTITYTIKRDTTTLTIPVVIDSYRSPTVDISFKDSIPVIKISEFTAYTSNDSGTYGEFVEYLRETEKYKTTIIDLRYNGGGDLDQCIAMAQTLLSKGDTTIGIISAYADTIHKRQAFDTTFYINKTDGFAKDRYFVFLANGRTASCSEVMIAGTVANKKYPVIGTVTYGKGIGQTRSVTPSYSIASITSMKVIDKQRISYHKYGIMPDFTLSDDDEALEKAVALAKDQSYVRIAGYGTVNTGNFAKMAVEPDSMPGFYLLPNEYRKKF</sequence>
<dbReference type="EMBL" id="CP002158">
    <property type="protein sequence ID" value="ADL24581.1"/>
    <property type="molecule type" value="Genomic_DNA"/>
</dbReference>
<dbReference type="InterPro" id="IPR036034">
    <property type="entry name" value="PDZ_sf"/>
</dbReference>
<dbReference type="Gene3D" id="3.90.226.10">
    <property type="entry name" value="2-enoyl-CoA Hydratase, Chain A, domain 1"/>
    <property type="match status" value="1"/>
</dbReference>
<dbReference type="SUPFAM" id="SSF52096">
    <property type="entry name" value="ClpP/crotonase"/>
    <property type="match status" value="1"/>
</dbReference>
<dbReference type="GO" id="GO:0004175">
    <property type="term" value="F:endopeptidase activity"/>
    <property type="evidence" value="ECO:0007669"/>
    <property type="project" value="TreeGrafter"/>
</dbReference>
<reference evidence="4" key="3">
    <citation type="submission" date="2010-08" db="EMBL/GenBank/DDBJ databases">
        <authorList>
            <person name="Durkin A.S."/>
            <person name="Nelson K.E."/>
            <person name="Morrison M."/>
            <person name="Forsberg C.W."/>
            <person name="Wilson D.B."/>
            <person name="Russell J.B."/>
            <person name="Cann I.K.O."/>
            <person name="Mackie R.I."/>
            <person name="White B.A."/>
        </authorList>
    </citation>
    <scope>NUCLEOTIDE SEQUENCE</scope>
    <source>
        <strain evidence="4">S85</strain>
    </source>
</reference>
<keyword evidence="4" id="KW-0645">Protease</keyword>
<dbReference type="STRING" id="59374.FSU_1316"/>
<dbReference type="PANTHER" id="PTHR32060:SF30">
    <property type="entry name" value="CARBOXY-TERMINAL PROCESSING PROTEASE CTPA"/>
    <property type="match status" value="1"/>
</dbReference>
<evidence type="ECO:0000313" key="5">
    <source>
        <dbReference type="Proteomes" id="UP000000517"/>
    </source>
</evidence>
<dbReference type="PROSITE" id="PS50106">
    <property type="entry name" value="PDZ"/>
    <property type="match status" value="1"/>
</dbReference>
<dbReference type="AlphaFoldDB" id="C9RNN3"/>
<dbReference type="KEGG" id="fsc:FSU_1316"/>
<dbReference type="eggNOG" id="COG0793">
    <property type="taxonomic scope" value="Bacteria"/>
</dbReference>
<dbReference type="CDD" id="cd06567">
    <property type="entry name" value="Peptidase_S41"/>
    <property type="match status" value="1"/>
</dbReference>
<proteinExistence type="predicted"/>
<dbReference type="SMART" id="SM00228">
    <property type="entry name" value="PDZ"/>
    <property type="match status" value="1"/>
</dbReference>
<dbReference type="GO" id="GO:0006508">
    <property type="term" value="P:proteolysis"/>
    <property type="evidence" value="ECO:0007669"/>
    <property type="project" value="UniProtKB-KW"/>
</dbReference>
<keyword evidence="1" id="KW-0732">Signal</keyword>
<dbReference type="Proteomes" id="UP000000517">
    <property type="component" value="Chromosome"/>
</dbReference>
<keyword evidence="4" id="KW-0378">Hydrolase</keyword>
<evidence type="ECO:0000313" key="3">
    <source>
        <dbReference type="EMBL" id="ACX74479.1"/>
    </source>
</evidence>
<reference evidence="3 6" key="1">
    <citation type="submission" date="2009-10" db="EMBL/GenBank/DDBJ databases">
        <title>Complete sequence of Fibrobacter succinogenes subsp. succinogenes S85.</title>
        <authorList>
            <consortium name="US DOE Joint Genome Institute"/>
            <person name="Lucas S."/>
            <person name="Copeland A."/>
            <person name="Lapidus A."/>
            <person name="Glavina del Rio T."/>
            <person name="Tice H."/>
            <person name="Bruce D."/>
            <person name="Goodwin L."/>
            <person name="Pitluck S."/>
            <person name="Chertkov O."/>
            <person name="Detter J.C."/>
            <person name="Han C."/>
            <person name="Tapia R."/>
            <person name="Larimer F."/>
            <person name="Land M."/>
            <person name="Hauser L."/>
            <person name="Kyrpides N."/>
            <person name="Mikhailova N."/>
            <person name="Weimer P.J."/>
            <person name="Stevenson D.M."/>
            <person name="Boyum J."/>
            <person name="Brumm P.I."/>
            <person name="Mead D."/>
        </authorList>
    </citation>
    <scope>NUCLEOTIDE SEQUENCE [LARGE SCALE GENOMIC DNA]</scope>
    <source>
        <strain evidence="6">ATCC 19169 / S85</strain>
        <strain evidence="3">S85</strain>
    </source>
</reference>
<keyword evidence="6" id="KW-1185">Reference proteome</keyword>
<dbReference type="Pfam" id="PF13180">
    <property type="entry name" value="PDZ_2"/>
    <property type="match status" value="1"/>
</dbReference>
<dbReference type="InterPro" id="IPR029045">
    <property type="entry name" value="ClpP/crotonase-like_dom_sf"/>
</dbReference>
<dbReference type="GO" id="GO:0030288">
    <property type="term" value="C:outer membrane-bounded periplasmic space"/>
    <property type="evidence" value="ECO:0007669"/>
    <property type="project" value="TreeGrafter"/>
</dbReference>
<accession>C9RNN3</accession>
<dbReference type="RefSeq" id="WP_014545620.1">
    <property type="nucleotide sequence ID" value="NC_013410.1"/>
</dbReference>
<dbReference type="SMART" id="SM00245">
    <property type="entry name" value="TSPc"/>
    <property type="match status" value="1"/>
</dbReference>
<evidence type="ECO:0000313" key="4">
    <source>
        <dbReference type="EMBL" id="ADL24581.1"/>
    </source>
</evidence>
<evidence type="ECO:0000256" key="1">
    <source>
        <dbReference type="SAM" id="SignalP"/>
    </source>
</evidence>
<dbReference type="OrthoDB" id="9812068at2"/>
<dbReference type="Gene3D" id="2.30.42.10">
    <property type="match status" value="1"/>
</dbReference>
<dbReference type="EMBL" id="CP001792">
    <property type="protein sequence ID" value="ACX74479.1"/>
    <property type="molecule type" value="Genomic_DNA"/>
</dbReference>
<feature type="chain" id="PRO_5003000294" evidence="1">
    <location>
        <begin position="24"/>
        <end position="455"/>
    </location>
</feature>
<dbReference type="Proteomes" id="UP000001497">
    <property type="component" value="Chromosome"/>
</dbReference>
<dbReference type="KEGG" id="fsu:Fisuc_0870"/>
<dbReference type="Pfam" id="PF03572">
    <property type="entry name" value="Peptidase_S41"/>
    <property type="match status" value="1"/>
</dbReference>